<proteinExistence type="predicted"/>
<dbReference type="Proteomes" id="UP001469553">
    <property type="component" value="Unassembled WGS sequence"/>
</dbReference>
<name>A0ABV0ZCM8_9TELE</name>
<organism evidence="1 2">
    <name type="scientific">Ameca splendens</name>
    <dbReference type="NCBI Taxonomy" id="208324"/>
    <lineage>
        <taxon>Eukaryota</taxon>
        <taxon>Metazoa</taxon>
        <taxon>Chordata</taxon>
        <taxon>Craniata</taxon>
        <taxon>Vertebrata</taxon>
        <taxon>Euteleostomi</taxon>
        <taxon>Actinopterygii</taxon>
        <taxon>Neopterygii</taxon>
        <taxon>Teleostei</taxon>
        <taxon>Neoteleostei</taxon>
        <taxon>Acanthomorphata</taxon>
        <taxon>Ovalentaria</taxon>
        <taxon>Atherinomorphae</taxon>
        <taxon>Cyprinodontiformes</taxon>
        <taxon>Goodeidae</taxon>
        <taxon>Ameca</taxon>
    </lineage>
</organism>
<comment type="caution">
    <text evidence="1">The sequence shown here is derived from an EMBL/GenBank/DDBJ whole genome shotgun (WGS) entry which is preliminary data.</text>
</comment>
<dbReference type="EMBL" id="JAHRIP010057805">
    <property type="protein sequence ID" value="MEQ2303542.1"/>
    <property type="molecule type" value="Genomic_DNA"/>
</dbReference>
<evidence type="ECO:0000313" key="2">
    <source>
        <dbReference type="Proteomes" id="UP001469553"/>
    </source>
</evidence>
<sequence>MQQMGLCPCWTLQNVQKSKKRQTLQPKDSAFDMDNNMLCAQHPNHQCRGQLSLTGVAGRLVPSKDLC</sequence>
<protein>
    <submittedName>
        <fullName evidence="1">Uncharacterized protein</fullName>
    </submittedName>
</protein>
<accession>A0ABV0ZCM8</accession>
<gene>
    <name evidence="1" type="ORF">AMECASPLE_017999</name>
</gene>
<keyword evidence="2" id="KW-1185">Reference proteome</keyword>
<evidence type="ECO:0000313" key="1">
    <source>
        <dbReference type="EMBL" id="MEQ2303542.1"/>
    </source>
</evidence>
<reference evidence="1 2" key="1">
    <citation type="submission" date="2021-06" db="EMBL/GenBank/DDBJ databases">
        <authorList>
            <person name="Palmer J.M."/>
        </authorList>
    </citation>
    <scope>NUCLEOTIDE SEQUENCE [LARGE SCALE GENOMIC DNA]</scope>
    <source>
        <strain evidence="1 2">AS_MEX2019</strain>
        <tissue evidence="1">Muscle</tissue>
    </source>
</reference>